<organism evidence="9 10">
    <name type="scientific">Elysia marginata</name>
    <dbReference type="NCBI Taxonomy" id="1093978"/>
    <lineage>
        <taxon>Eukaryota</taxon>
        <taxon>Metazoa</taxon>
        <taxon>Spiralia</taxon>
        <taxon>Lophotrochozoa</taxon>
        <taxon>Mollusca</taxon>
        <taxon>Gastropoda</taxon>
        <taxon>Heterobranchia</taxon>
        <taxon>Euthyneura</taxon>
        <taxon>Panpulmonata</taxon>
        <taxon>Sacoglossa</taxon>
        <taxon>Placobranchoidea</taxon>
        <taxon>Plakobranchidae</taxon>
        <taxon>Elysia</taxon>
    </lineage>
</organism>
<evidence type="ECO:0000256" key="6">
    <source>
        <dbReference type="SAM" id="Phobius"/>
    </source>
</evidence>
<feature type="transmembrane region" description="Helical" evidence="6">
    <location>
        <begin position="280"/>
        <end position="301"/>
    </location>
</feature>
<comment type="subcellular location">
    <subcellularLocation>
        <location evidence="1">Membrane</location>
        <topology evidence="1">Multi-pass membrane protein</topology>
    </subcellularLocation>
</comment>
<dbReference type="GO" id="GO:0007166">
    <property type="term" value="P:cell surface receptor signaling pathway"/>
    <property type="evidence" value="ECO:0007669"/>
    <property type="project" value="InterPro"/>
</dbReference>
<evidence type="ECO:0000256" key="3">
    <source>
        <dbReference type="ARBA" id="ARBA00022989"/>
    </source>
</evidence>
<dbReference type="EMBL" id="BMAT01012032">
    <property type="protein sequence ID" value="GFR83911.1"/>
    <property type="molecule type" value="Genomic_DNA"/>
</dbReference>
<dbReference type="AlphaFoldDB" id="A0AAV4GFJ2"/>
<gene>
    <name evidence="9" type="ORF">ElyMa_005986600</name>
</gene>
<keyword evidence="2 6" id="KW-0812">Transmembrane</keyword>
<evidence type="ECO:0000256" key="1">
    <source>
        <dbReference type="ARBA" id="ARBA00004141"/>
    </source>
</evidence>
<dbReference type="Gene3D" id="2.60.220.50">
    <property type="match status" value="1"/>
</dbReference>
<dbReference type="Pfam" id="PF01825">
    <property type="entry name" value="GPS"/>
    <property type="match status" value="1"/>
</dbReference>
<dbReference type="GO" id="GO:0004930">
    <property type="term" value="F:G protein-coupled receptor activity"/>
    <property type="evidence" value="ECO:0007669"/>
    <property type="project" value="InterPro"/>
</dbReference>
<keyword evidence="5" id="KW-1015">Disulfide bond</keyword>
<keyword evidence="3 6" id="KW-1133">Transmembrane helix</keyword>
<feature type="transmembrane region" description="Helical" evidence="6">
    <location>
        <begin position="236"/>
        <end position="260"/>
    </location>
</feature>
<keyword evidence="10" id="KW-1185">Reference proteome</keyword>
<accession>A0AAV4GFJ2</accession>
<dbReference type="Proteomes" id="UP000762676">
    <property type="component" value="Unassembled WGS sequence"/>
</dbReference>
<dbReference type="InterPro" id="IPR017981">
    <property type="entry name" value="GPCR_2-like_7TM"/>
</dbReference>
<evidence type="ECO:0000313" key="9">
    <source>
        <dbReference type="EMBL" id="GFR83911.1"/>
    </source>
</evidence>
<feature type="domain" description="G-protein coupled receptors family 2 profile 2" evidence="8">
    <location>
        <begin position="161"/>
        <end position="312"/>
    </location>
</feature>
<dbReference type="InterPro" id="IPR057244">
    <property type="entry name" value="GAIN_B"/>
</dbReference>
<dbReference type="Gene3D" id="1.20.1070.10">
    <property type="entry name" value="Rhodopsin 7-helix transmembrane proteins"/>
    <property type="match status" value="1"/>
</dbReference>
<evidence type="ECO:0000259" key="7">
    <source>
        <dbReference type="PROSITE" id="PS50221"/>
    </source>
</evidence>
<evidence type="ECO:0000259" key="8">
    <source>
        <dbReference type="PROSITE" id="PS50261"/>
    </source>
</evidence>
<evidence type="ECO:0000313" key="10">
    <source>
        <dbReference type="Proteomes" id="UP000762676"/>
    </source>
</evidence>
<evidence type="ECO:0000256" key="2">
    <source>
        <dbReference type="ARBA" id="ARBA00022692"/>
    </source>
</evidence>
<dbReference type="PROSITE" id="PS50221">
    <property type="entry name" value="GAIN_B"/>
    <property type="match status" value="1"/>
</dbReference>
<dbReference type="GO" id="GO:0016020">
    <property type="term" value="C:membrane"/>
    <property type="evidence" value="ECO:0007669"/>
    <property type="project" value="UniProtKB-SubCell"/>
</dbReference>
<dbReference type="InterPro" id="IPR046338">
    <property type="entry name" value="GAIN_dom_sf"/>
</dbReference>
<evidence type="ECO:0000256" key="4">
    <source>
        <dbReference type="ARBA" id="ARBA00023136"/>
    </source>
</evidence>
<dbReference type="PROSITE" id="PS50261">
    <property type="entry name" value="G_PROTEIN_RECEP_F2_4"/>
    <property type="match status" value="1"/>
</dbReference>
<feature type="transmembrane region" description="Helical" evidence="6">
    <location>
        <begin position="212"/>
        <end position="230"/>
    </location>
</feature>
<evidence type="ECO:0000256" key="5">
    <source>
        <dbReference type="ARBA" id="ARBA00023157"/>
    </source>
</evidence>
<proteinExistence type="predicted"/>
<name>A0AAV4GFJ2_9GAST</name>
<dbReference type="Pfam" id="PF00002">
    <property type="entry name" value="7tm_2"/>
    <property type="match status" value="1"/>
</dbReference>
<keyword evidence="4 6" id="KW-0472">Membrane</keyword>
<keyword evidence="9" id="KW-0675">Receptor</keyword>
<protein>
    <submittedName>
        <fullName evidence="9">Adhesion G-protein coupled receptor G6</fullName>
    </submittedName>
</protein>
<dbReference type="SMART" id="SM00303">
    <property type="entry name" value="GPS"/>
    <property type="match status" value="1"/>
</dbReference>
<dbReference type="InterPro" id="IPR000203">
    <property type="entry name" value="GPS"/>
</dbReference>
<dbReference type="PANTHER" id="PTHR47767">
    <property type="entry name" value="ADHESION G PROTEIN-COUPLED RECEPTOR G7"/>
    <property type="match status" value="1"/>
</dbReference>
<sequence>MLRKEASSASPFGSYDHNYSFPCNREWAERNLPNFDIAIELPEALVRNTIRYSDSALRLSMFIYRKSSLFVASGRSSGAGRGDAVVDHLSPPGEINSAIISASLGGRPVQGLQDKIRLVFKPLKIPEEEDGWDTHCVFWDDVNSHDTDVNRRARWSSRGCVYNGTLNGRHVCLCDHLTNFAVLLDFYGERRSIATAHETSLSVITLGRAQQTLLNMAIALLCFQTVFLFGVKQTAVWPVCMLVALLLHYFILVSFVWMLIEAVLQYLTFVKVLGTYISRYTLKTVLPAWGFPVLPVAAVLATDYNLYLGRTD</sequence>
<feature type="domain" description="GAIN-B" evidence="7">
    <location>
        <begin position="33"/>
        <end position="190"/>
    </location>
</feature>
<dbReference type="InterPro" id="IPR000832">
    <property type="entry name" value="GPCR_2_secretin-like"/>
</dbReference>
<reference evidence="9 10" key="1">
    <citation type="journal article" date="2021" name="Elife">
        <title>Chloroplast acquisition without the gene transfer in kleptoplastic sea slugs, Plakobranchus ocellatus.</title>
        <authorList>
            <person name="Maeda T."/>
            <person name="Takahashi S."/>
            <person name="Yoshida T."/>
            <person name="Shimamura S."/>
            <person name="Takaki Y."/>
            <person name="Nagai Y."/>
            <person name="Toyoda A."/>
            <person name="Suzuki Y."/>
            <person name="Arimoto A."/>
            <person name="Ishii H."/>
            <person name="Satoh N."/>
            <person name="Nishiyama T."/>
            <person name="Hasebe M."/>
            <person name="Maruyama T."/>
            <person name="Minagawa J."/>
            <person name="Obokata J."/>
            <person name="Shigenobu S."/>
        </authorList>
    </citation>
    <scope>NUCLEOTIDE SEQUENCE [LARGE SCALE GENOMIC DNA]</scope>
</reference>
<comment type="caution">
    <text evidence="9">The sequence shown here is derived from an EMBL/GenBank/DDBJ whole genome shotgun (WGS) entry which is preliminary data.</text>
</comment>
<dbReference type="InterPro" id="IPR053066">
    <property type="entry name" value="ADGR_G7"/>
</dbReference>